<dbReference type="Pfam" id="PF01370">
    <property type="entry name" value="Epimerase"/>
    <property type="match status" value="2"/>
</dbReference>
<evidence type="ECO:0000256" key="6">
    <source>
        <dbReference type="ARBA" id="ARBA00037100"/>
    </source>
</evidence>
<evidence type="ECO:0000256" key="8">
    <source>
        <dbReference type="ARBA" id="ARBA00039057"/>
    </source>
</evidence>
<evidence type="ECO:0000256" key="9">
    <source>
        <dbReference type="ARBA" id="ARBA00039963"/>
    </source>
</evidence>
<protein>
    <recommendedName>
        <fullName evidence="9">Dihydroflavonol 4-reductase</fullName>
        <ecNumber evidence="8">1.1.1.219</ecNumber>
        <ecNumber evidence="7">1.1.1.234</ecNumber>
    </recommendedName>
    <alternativeName>
        <fullName evidence="11">Dihydrokaempferol 4-reductase</fullName>
    </alternativeName>
    <alternativeName>
        <fullName evidence="10">Flavanone 4-reductase</fullName>
    </alternativeName>
</protein>
<dbReference type="InterPro" id="IPR001509">
    <property type="entry name" value="Epimerase_deHydtase"/>
</dbReference>
<dbReference type="InterPro" id="IPR036291">
    <property type="entry name" value="NAD(P)-bd_dom_sf"/>
</dbReference>
<comment type="catalytic activity">
    <reaction evidence="13">
        <text>a (2R,3S,4S)-leucoanthocyanidin + NADP(+) = a (2R,3R)-dihydroflavonol + NADPH + H(+)</text>
        <dbReference type="Rhea" id="RHEA:54444"/>
        <dbReference type="ChEBI" id="CHEBI:15378"/>
        <dbReference type="ChEBI" id="CHEBI:57783"/>
        <dbReference type="ChEBI" id="CHEBI:58349"/>
        <dbReference type="ChEBI" id="CHEBI:138176"/>
        <dbReference type="ChEBI" id="CHEBI:138188"/>
        <dbReference type="EC" id="1.1.1.219"/>
    </reaction>
</comment>
<comment type="catalytic activity">
    <reaction evidence="12">
        <text>(2S)-flavan-4-ol + NADP(+) = (2S)-flavanone + NADPH + H(+)</text>
        <dbReference type="Rhea" id="RHEA:11228"/>
        <dbReference type="ChEBI" id="CHEBI:15378"/>
        <dbReference type="ChEBI" id="CHEBI:15605"/>
        <dbReference type="ChEBI" id="CHEBI:15606"/>
        <dbReference type="ChEBI" id="CHEBI:57783"/>
        <dbReference type="ChEBI" id="CHEBI:58349"/>
        <dbReference type="EC" id="1.1.1.234"/>
    </reaction>
</comment>
<evidence type="ECO:0000256" key="7">
    <source>
        <dbReference type="ARBA" id="ARBA00039055"/>
    </source>
</evidence>
<evidence type="ECO:0000313" key="16">
    <source>
        <dbReference type="Proteomes" id="UP001188597"/>
    </source>
</evidence>
<reference evidence="15" key="1">
    <citation type="submission" date="2022-12" db="EMBL/GenBank/DDBJ databases">
        <title>Draft genome assemblies for two species of Escallonia (Escalloniales).</title>
        <authorList>
            <person name="Chanderbali A."/>
            <person name="Dervinis C."/>
            <person name="Anghel I."/>
            <person name="Soltis D."/>
            <person name="Soltis P."/>
            <person name="Zapata F."/>
        </authorList>
    </citation>
    <scope>NUCLEOTIDE SEQUENCE</scope>
    <source>
        <strain evidence="15">UCBG64.0493</strain>
        <tissue evidence="15">Leaf</tissue>
    </source>
</reference>
<evidence type="ECO:0000256" key="4">
    <source>
        <dbReference type="ARBA" id="ARBA00023241"/>
    </source>
</evidence>
<evidence type="ECO:0000313" key="15">
    <source>
        <dbReference type="EMBL" id="KAK3021184.1"/>
    </source>
</evidence>
<dbReference type="AlphaFoldDB" id="A0AA88W8B9"/>
<comment type="function">
    <text evidence="6">Bifunctional enzyme involved in flavonoid metabolism.</text>
</comment>
<keyword evidence="4" id="KW-0284">Flavonoid biosynthesis</keyword>
<dbReference type="GO" id="GO:0009813">
    <property type="term" value="P:flavonoid biosynthetic process"/>
    <property type="evidence" value="ECO:0007669"/>
    <property type="project" value="UniProtKB-KW"/>
</dbReference>
<feature type="domain" description="NAD-dependent epimerase/dehydratase" evidence="14">
    <location>
        <begin position="9"/>
        <end position="87"/>
    </location>
</feature>
<dbReference type="EC" id="1.1.1.219" evidence="8"/>
<proteinExistence type="inferred from homology"/>
<evidence type="ECO:0000256" key="11">
    <source>
        <dbReference type="ARBA" id="ARBA00042831"/>
    </source>
</evidence>
<dbReference type="GO" id="GO:0045552">
    <property type="term" value="F:dihydroflavanol 4-reductase activity"/>
    <property type="evidence" value="ECO:0007669"/>
    <property type="project" value="UniProtKB-EC"/>
</dbReference>
<dbReference type="SUPFAM" id="SSF51735">
    <property type="entry name" value="NAD(P)-binding Rossmann-fold domains"/>
    <property type="match status" value="2"/>
</dbReference>
<dbReference type="PANTHER" id="PTHR10366:SF563">
    <property type="entry name" value="CINNAMOYL-COA REDUCTASE 16"/>
    <property type="match status" value="1"/>
</dbReference>
<dbReference type="PANTHER" id="PTHR10366">
    <property type="entry name" value="NAD DEPENDENT EPIMERASE/DEHYDRATASE"/>
    <property type="match status" value="1"/>
</dbReference>
<dbReference type="Gene3D" id="3.40.50.720">
    <property type="entry name" value="NAD(P)-binding Rossmann-like Domain"/>
    <property type="match status" value="3"/>
</dbReference>
<dbReference type="Proteomes" id="UP001188597">
    <property type="component" value="Unassembled WGS sequence"/>
</dbReference>
<evidence type="ECO:0000256" key="3">
    <source>
        <dbReference type="ARBA" id="ARBA00023002"/>
    </source>
</evidence>
<dbReference type="InterPro" id="IPR050425">
    <property type="entry name" value="NAD(P)_dehydrat-like"/>
</dbReference>
<evidence type="ECO:0000256" key="5">
    <source>
        <dbReference type="ARBA" id="ARBA00023445"/>
    </source>
</evidence>
<dbReference type="EC" id="1.1.1.234" evidence="7"/>
<keyword evidence="2" id="KW-0521">NADP</keyword>
<dbReference type="GO" id="GO:0047890">
    <property type="term" value="F:flavanone 4-reductase activity"/>
    <property type="evidence" value="ECO:0007669"/>
    <property type="project" value="UniProtKB-EC"/>
</dbReference>
<accession>A0AA88W8B9</accession>
<dbReference type="EMBL" id="JAVXUP010000774">
    <property type="protein sequence ID" value="KAK3021184.1"/>
    <property type="molecule type" value="Genomic_DNA"/>
</dbReference>
<sequence length="449" mass="50145">MEGEEKGTVCVTGGTGFVASWLIMRLLEHGYSVNTTIRDSKKYISYITNLPGASERLKIFNADLDKPDSFTAPIEGCIGVFHVAHIIDFEETEPEETKTKRAINDKDQIKLLSKTDMVHIDDVASAHHFLLEYPKAEGRYICSAVSITLDEMSEFLSARYPEYHIPAADFLTNLPGAAERLKIFNADLGRPDSFDAALEGCTGVFHVAHVIDFEDKEPEEVQTKRAISGTLGILRACLNSKTMKRVVYTSSASTVAFNGWVLDNVDESSWTDVEFVRSLKPFAASYIISKTLTEQAALEFAEKHGLDLVTVIPTFINGPFICPRVPGSVRISLAMIFGDQDQNKHMSRVDMVHVHDVASAHIFLLEYPNAKGRYICSAVGITIDKMSEFLSVRYPEYHITTADTLKEFESQKYSTLSSKKLLDTGFKYKYGLEEMYDGAIQCCKEKGFL</sequence>
<keyword evidence="3" id="KW-0560">Oxidoreductase</keyword>
<evidence type="ECO:0000256" key="12">
    <source>
        <dbReference type="ARBA" id="ARBA00048870"/>
    </source>
</evidence>
<organism evidence="15 16">
    <name type="scientific">Escallonia herrerae</name>
    <dbReference type="NCBI Taxonomy" id="1293975"/>
    <lineage>
        <taxon>Eukaryota</taxon>
        <taxon>Viridiplantae</taxon>
        <taxon>Streptophyta</taxon>
        <taxon>Embryophyta</taxon>
        <taxon>Tracheophyta</taxon>
        <taxon>Spermatophyta</taxon>
        <taxon>Magnoliopsida</taxon>
        <taxon>eudicotyledons</taxon>
        <taxon>Gunneridae</taxon>
        <taxon>Pentapetalae</taxon>
        <taxon>asterids</taxon>
        <taxon>campanulids</taxon>
        <taxon>Escalloniales</taxon>
        <taxon>Escalloniaceae</taxon>
        <taxon>Escallonia</taxon>
    </lineage>
</organism>
<dbReference type="CDD" id="cd08958">
    <property type="entry name" value="FR_SDR_e"/>
    <property type="match status" value="1"/>
</dbReference>
<dbReference type="FunFam" id="3.40.50.720:FF:000085">
    <property type="entry name" value="Dihydroflavonol reductase"/>
    <property type="match status" value="1"/>
</dbReference>
<evidence type="ECO:0000256" key="2">
    <source>
        <dbReference type="ARBA" id="ARBA00022857"/>
    </source>
</evidence>
<gene>
    <name evidence="15" type="ORF">RJ639_045562</name>
</gene>
<evidence type="ECO:0000256" key="10">
    <source>
        <dbReference type="ARBA" id="ARBA00042087"/>
    </source>
</evidence>
<comment type="pathway">
    <text evidence="1">Pigment biosynthesis; anthocyanin biosynthesis.</text>
</comment>
<keyword evidence="16" id="KW-1185">Reference proteome</keyword>
<evidence type="ECO:0000256" key="1">
    <source>
        <dbReference type="ARBA" id="ARBA00004935"/>
    </source>
</evidence>
<evidence type="ECO:0000259" key="14">
    <source>
        <dbReference type="Pfam" id="PF01370"/>
    </source>
</evidence>
<comment type="similarity">
    <text evidence="5">Belongs to the NAD(P)-dependent epimerase/dehydratase family. Dihydroflavonol-4-reductase subfamily.</text>
</comment>
<comment type="caution">
    <text evidence="15">The sequence shown here is derived from an EMBL/GenBank/DDBJ whole genome shotgun (WGS) entry which is preliminary data.</text>
</comment>
<evidence type="ECO:0000256" key="13">
    <source>
        <dbReference type="ARBA" id="ARBA00049132"/>
    </source>
</evidence>
<name>A0AA88W8B9_9ASTE</name>
<feature type="domain" description="NAD-dependent epimerase/dehydratase" evidence="14">
    <location>
        <begin position="177"/>
        <end position="371"/>
    </location>
</feature>